<keyword evidence="2 6" id="KW-0472">Membrane</keyword>
<comment type="function">
    <text evidence="6">Part of the outer membrane protein assembly complex, which is involved in assembly and insertion of beta-barrel proteins into the outer membrane.</text>
</comment>
<comment type="similarity">
    <text evidence="6">Belongs to the BamD family.</text>
</comment>
<dbReference type="Gene3D" id="1.25.40.10">
    <property type="entry name" value="Tetratricopeptide repeat domain"/>
    <property type="match status" value="1"/>
</dbReference>
<dbReference type="GO" id="GO:1990063">
    <property type="term" value="C:Bam protein complex"/>
    <property type="evidence" value="ECO:0007669"/>
    <property type="project" value="TreeGrafter"/>
</dbReference>
<accession>A0A9D1SMT4</accession>
<keyword evidence="1 6" id="KW-0732">Signal</keyword>
<protein>
    <recommendedName>
        <fullName evidence="6">Outer membrane protein assembly factor BamD</fullName>
    </recommendedName>
</protein>
<dbReference type="GO" id="GO:0043165">
    <property type="term" value="P:Gram-negative-bacterium-type cell outer membrane assembly"/>
    <property type="evidence" value="ECO:0007669"/>
    <property type="project" value="UniProtKB-UniRule"/>
</dbReference>
<name>A0A9D1SMT4_9PROT</name>
<evidence type="ECO:0000313" key="9">
    <source>
        <dbReference type="EMBL" id="HIU65362.1"/>
    </source>
</evidence>
<gene>
    <name evidence="6" type="primary">bamD</name>
    <name evidence="9" type="ORF">IAC63_01850</name>
</gene>
<dbReference type="SUPFAM" id="SSF48452">
    <property type="entry name" value="TPR-like"/>
    <property type="match status" value="1"/>
</dbReference>
<dbReference type="Proteomes" id="UP000824142">
    <property type="component" value="Unassembled WGS sequence"/>
</dbReference>
<dbReference type="PANTHER" id="PTHR37423">
    <property type="entry name" value="SOLUBLE LYTIC MUREIN TRANSGLYCOSYLASE-RELATED"/>
    <property type="match status" value="1"/>
</dbReference>
<dbReference type="PANTHER" id="PTHR37423:SF1">
    <property type="entry name" value="OUTER MEMBRANE PROTEIN ASSEMBLY FACTOR BAMD"/>
    <property type="match status" value="1"/>
</dbReference>
<dbReference type="InterPro" id="IPR011990">
    <property type="entry name" value="TPR-like_helical_dom_sf"/>
</dbReference>
<sequence length="255" mass="29162">MHTKKFFLLLALTSVLAACAGADKDIEIDRSLTDIYKSAYEEFNDEHYETAAEEFLKAETQYPSSPWAADALVMAAYSYYMDGDFAGALLVSDRFMRFHPGHKDVAYMLYLRGMCYYRQVSDVRREPGMSAYALQQFQQLVDRFPKSEYAENAKNKITILKNYIAGKMMYSARSDMAKENWPSAISRLQSVVSTAQETAMTPEALYRLTECYTAIGLPEQAYGYAEMLRLNFPDDTWTKKLTKKSSDFESGKDEK</sequence>
<evidence type="ECO:0000256" key="5">
    <source>
        <dbReference type="ARBA" id="ARBA00023288"/>
    </source>
</evidence>
<evidence type="ECO:0000256" key="3">
    <source>
        <dbReference type="ARBA" id="ARBA00023139"/>
    </source>
</evidence>
<keyword evidence="4 6" id="KW-0998">Cell outer membrane</keyword>
<dbReference type="NCBIfam" id="TIGR03302">
    <property type="entry name" value="OM_YfiO"/>
    <property type="match status" value="1"/>
</dbReference>
<dbReference type="InterPro" id="IPR017689">
    <property type="entry name" value="BamD"/>
</dbReference>
<dbReference type="Pfam" id="PF13525">
    <property type="entry name" value="YfiO"/>
    <property type="match status" value="1"/>
</dbReference>
<proteinExistence type="inferred from homology"/>
<evidence type="ECO:0000256" key="1">
    <source>
        <dbReference type="ARBA" id="ARBA00022729"/>
    </source>
</evidence>
<dbReference type="HAMAP" id="MF_00922">
    <property type="entry name" value="OM_assembly_BamD"/>
    <property type="match status" value="1"/>
</dbReference>
<evidence type="ECO:0000313" key="10">
    <source>
        <dbReference type="Proteomes" id="UP000824142"/>
    </source>
</evidence>
<reference evidence="9" key="2">
    <citation type="journal article" date="2021" name="PeerJ">
        <title>Extensive microbial diversity within the chicken gut microbiome revealed by metagenomics and culture.</title>
        <authorList>
            <person name="Gilroy R."/>
            <person name="Ravi A."/>
            <person name="Getino M."/>
            <person name="Pursley I."/>
            <person name="Horton D.L."/>
            <person name="Alikhan N.F."/>
            <person name="Baker D."/>
            <person name="Gharbi K."/>
            <person name="Hall N."/>
            <person name="Watson M."/>
            <person name="Adriaenssens E.M."/>
            <person name="Foster-Nyarko E."/>
            <person name="Jarju S."/>
            <person name="Secka A."/>
            <person name="Antonio M."/>
            <person name="Oren A."/>
            <person name="Chaudhuri R.R."/>
            <person name="La Ragione R."/>
            <person name="Hildebrand F."/>
            <person name="Pallen M.J."/>
        </authorList>
    </citation>
    <scope>NUCLEOTIDE SEQUENCE</scope>
    <source>
        <strain evidence="9">CHK136-897</strain>
    </source>
</reference>
<comment type="subcellular location">
    <subcellularLocation>
        <location evidence="6">Cell outer membrane</location>
        <topology evidence="6">Lipid-anchor</topology>
    </subcellularLocation>
</comment>
<organism evidence="9 10">
    <name type="scientific">Candidatus Enterousia avicola</name>
    <dbReference type="NCBI Taxonomy" id="2840787"/>
    <lineage>
        <taxon>Bacteria</taxon>
        <taxon>Pseudomonadati</taxon>
        <taxon>Pseudomonadota</taxon>
        <taxon>Alphaproteobacteria</taxon>
        <taxon>Candidatus Enterousia</taxon>
    </lineage>
</organism>
<keyword evidence="3 6" id="KW-0564">Palmitate</keyword>
<dbReference type="GO" id="GO:0051205">
    <property type="term" value="P:protein insertion into membrane"/>
    <property type="evidence" value="ECO:0007669"/>
    <property type="project" value="UniProtKB-UniRule"/>
</dbReference>
<dbReference type="CDD" id="cd15830">
    <property type="entry name" value="BamD"/>
    <property type="match status" value="1"/>
</dbReference>
<comment type="caution">
    <text evidence="9">The sequence shown here is derived from an EMBL/GenBank/DDBJ whole genome shotgun (WGS) entry which is preliminary data.</text>
</comment>
<evidence type="ECO:0000256" key="6">
    <source>
        <dbReference type="HAMAP-Rule" id="MF_00922"/>
    </source>
</evidence>
<dbReference type="EMBL" id="DVNO01000013">
    <property type="protein sequence ID" value="HIU65362.1"/>
    <property type="molecule type" value="Genomic_DNA"/>
</dbReference>
<feature type="signal peptide" evidence="7">
    <location>
        <begin position="1"/>
        <end position="20"/>
    </location>
</feature>
<evidence type="ECO:0000256" key="4">
    <source>
        <dbReference type="ARBA" id="ARBA00023237"/>
    </source>
</evidence>
<evidence type="ECO:0000256" key="7">
    <source>
        <dbReference type="SAM" id="SignalP"/>
    </source>
</evidence>
<feature type="domain" description="Outer membrane lipoprotein BamD-like" evidence="8">
    <location>
        <begin position="31"/>
        <end position="221"/>
    </location>
</feature>
<dbReference type="PROSITE" id="PS51257">
    <property type="entry name" value="PROKAR_LIPOPROTEIN"/>
    <property type="match status" value="1"/>
</dbReference>
<feature type="chain" id="PRO_5039659949" description="Outer membrane protein assembly factor BamD" evidence="7">
    <location>
        <begin position="21"/>
        <end position="255"/>
    </location>
</feature>
<evidence type="ECO:0000256" key="2">
    <source>
        <dbReference type="ARBA" id="ARBA00023136"/>
    </source>
</evidence>
<dbReference type="InterPro" id="IPR039565">
    <property type="entry name" value="BamD-like"/>
</dbReference>
<evidence type="ECO:0000259" key="8">
    <source>
        <dbReference type="Pfam" id="PF13525"/>
    </source>
</evidence>
<dbReference type="AlphaFoldDB" id="A0A9D1SMT4"/>
<comment type="subunit">
    <text evidence="6">Part of the Bam complex.</text>
</comment>
<reference evidence="9" key="1">
    <citation type="submission" date="2020-10" db="EMBL/GenBank/DDBJ databases">
        <authorList>
            <person name="Gilroy R."/>
        </authorList>
    </citation>
    <scope>NUCLEOTIDE SEQUENCE</scope>
    <source>
        <strain evidence="9">CHK136-897</strain>
    </source>
</reference>
<keyword evidence="5 6" id="KW-0449">Lipoprotein</keyword>